<proteinExistence type="predicted"/>
<reference evidence="2 3" key="1">
    <citation type="journal article" date="2018" name="PLoS ONE">
        <title>The draft genome of Kipferlia bialata reveals reductive genome evolution in fornicate parasites.</title>
        <authorList>
            <person name="Tanifuji G."/>
            <person name="Takabayashi S."/>
            <person name="Kume K."/>
            <person name="Takagi M."/>
            <person name="Nakayama T."/>
            <person name="Kamikawa R."/>
            <person name="Inagaki Y."/>
            <person name="Hashimoto T."/>
        </authorList>
    </citation>
    <scope>NUCLEOTIDE SEQUENCE [LARGE SCALE GENOMIC DNA]</scope>
    <source>
        <strain evidence="2">NY0173</strain>
    </source>
</reference>
<dbReference type="Proteomes" id="UP000265618">
    <property type="component" value="Unassembled WGS sequence"/>
</dbReference>
<keyword evidence="3" id="KW-1185">Reference proteome</keyword>
<protein>
    <submittedName>
        <fullName evidence="2">Uncharacterized protein</fullName>
    </submittedName>
</protein>
<name>A0A391NV72_9EUKA</name>
<feature type="compositionally biased region" description="Low complexity" evidence="1">
    <location>
        <begin position="103"/>
        <end position="126"/>
    </location>
</feature>
<feature type="region of interest" description="Disordered" evidence="1">
    <location>
        <begin position="68"/>
        <end position="170"/>
    </location>
</feature>
<feature type="non-terminal residue" evidence="2">
    <location>
        <position position="170"/>
    </location>
</feature>
<dbReference type="AlphaFoldDB" id="A0A391NV72"/>
<feature type="compositionally biased region" description="Polar residues" evidence="1">
    <location>
        <begin position="135"/>
        <end position="144"/>
    </location>
</feature>
<comment type="caution">
    <text evidence="2">The sequence shown here is derived from an EMBL/GenBank/DDBJ whole genome shotgun (WGS) entry which is preliminary data.</text>
</comment>
<accession>A0A391NV72</accession>
<evidence type="ECO:0000313" key="2">
    <source>
        <dbReference type="EMBL" id="GCA65065.1"/>
    </source>
</evidence>
<gene>
    <name evidence="2" type="ORF">KIPB_016141</name>
</gene>
<evidence type="ECO:0000313" key="3">
    <source>
        <dbReference type="Proteomes" id="UP000265618"/>
    </source>
</evidence>
<organism evidence="2 3">
    <name type="scientific">Kipferlia bialata</name>
    <dbReference type="NCBI Taxonomy" id="797122"/>
    <lineage>
        <taxon>Eukaryota</taxon>
        <taxon>Metamonada</taxon>
        <taxon>Carpediemonas-like organisms</taxon>
        <taxon>Kipferlia</taxon>
    </lineage>
</organism>
<evidence type="ECO:0000256" key="1">
    <source>
        <dbReference type="SAM" id="MobiDB-lite"/>
    </source>
</evidence>
<sequence>MGVTASAQDTLPPLGSMGWVQHILSPAAAVQFENALLADSEAVGFSLSSDMGLGTECGRDHALPVASDAQLSPCCSADRSGRAAGTDTDSSRCAPATTSAAADPVPQDVSVVDPSPDTSVSDTSVSEAPVPVHPTPSSDTSESLPCSLPPFRAGPRQPRGQVQAGGRVHV</sequence>
<dbReference type="EMBL" id="BDIP01009601">
    <property type="protein sequence ID" value="GCA65065.1"/>
    <property type="molecule type" value="Genomic_DNA"/>
</dbReference>